<comment type="caution">
    <text evidence="2">The sequence shown here is derived from an EMBL/GenBank/DDBJ whole genome shotgun (WGS) entry which is preliminary data.</text>
</comment>
<sequence length="177" mass="19497">MQHKLFKPLIFMMGLVTTLMLVACSGGDGSEDSSSGTDSESADRDEFFKVTWEGEEMEFDDIMCRPMGERFQKEVSQDDSDETATLLVGYPRAEDDDDIDYDFNRVSLVQLNINHGGETIGDGEVYSARSVDHIDGVEISGDGIYAKGTVELDARRNTLAEEINPEGGTIEFELSCG</sequence>
<proteinExistence type="predicted"/>
<dbReference type="Proteomes" id="UP000784880">
    <property type="component" value="Unassembled WGS sequence"/>
</dbReference>
<evidence type="ECO:0000256" key="1">
    <source>
        <dbReference type="SAM" id="SignalP"/>
    </source>
</evidence>
<evidence type="ECO:0008006" key="4">
    <source>
        <dbReference type="Google" id="ProtNLM"/>
    </source>
</evidence>
<dbReference type="RefSeq" id="WP_217064627.1">
    <property type="nucleotide sequence ID" value="NZ_JAHQCS010000045.1"/>
</dbReference>
<name>A0ABS6JAM9_9BACI</name>
<feature type="signal peptide" evidence="1">
    <location>
        <begin position="1"/>
        <end position="23"/>
    </location>
</feature>
<gene>
    <name evidence="2" type="ORF">KS419_03105</name>
</gene>
<organism evidence="2 3">
    <name type="scientific">Evansella tamaricis</name>
    <dbReference type="NCBI Taxonomy" id="2069301"/>
    <lineage>
        <taxon>Bacteria</taxon>
        <taxon>Bacillati</taxon>
        <taxon>Bacillota</taxon>
        <taxon>Bacilli</taxon>
        <taxon>Bacillales</taxon>
        <taxon>Bacillaceae</taxon>
        <taxon>Evansella</taxon>
    </lineage>
</organism>
<keyword evidence="3" id="KW-1185">Reference proteome</keyword>
<reference evidence="2 3" key="1">
    <citation type="submission" date="2021-06" db="EMBL/GenBank/DDBJ databases">
        <title>Bacillus sp. RD4P76, an endophyte from a halophyte.</title>
        <authorList>
            <person name="Sun J.-Q."/>
        </authorList>
    </citation>
    <scope>NUCLEOTIDE SEQUENCE [LARGE SCALE GENOMIC DNA]</scope>
    <source>
        <strain evidence="2 3">CGMCC 1.15917</strain>
    </source>
</reference>
<keyword evidence="1" id="KW-0732">Signal</keyword>
<dbReference type="EMBL" id="JAHQCS010000045">
    <property type="protein sequence ID" value="MBU9710732.1"/>
    <property type="molecule type" value="Genomic_DNA"/>
</dbReference>
<protein>
    <recommendedName>
        <fullName evidence="4">Lipoprotein</fullName>
    </recommendedName>
</protein>
<feature type="chain" id="PRO_5046544450" description="Lipoprotein" evidence="1">
    <location>
        <begin position="24"/>
        <end position="177"/>
    </location>
</feature>
<evidence type="ECO:0000313" key="3">
    <source>
        <dbReference type="Proteomes" id="UP000784880"/>
    </source>
</evidence>
<evidence type="ECO:0000313" key="2">
    <source>
        <dbReference type="EMBL" id="MBU9710732.1"/>
    </source>
</evidence>
<accession>A0ABS6JAM9</accession>
<dbReference type="PROSITE" id="PS51257">
    <property type="entry name" value="PROKAR_LIPOPROTEIN"/>
    <property type="match status" value="1"/>
</dbReference>